<dbReference type="EMBL" id="UGPB01000001">
    <property type="protein sequence ID" value="STY28093.1"/>
    <property type="molecule type" value="Genomic_DNA"/>
</dbReference>
<dbReference type="RefSeq" id="WP_031563229.1">
    <property type="nucleotide sequence ID" value="NZ_CAAAIS010000002.1"/>
</dbReference>
<proteinExistence type="inferred from homology"/>
<keyword evidence="3 14" id="KW-0813">Transport</keyword>
<dbReference type="GO" id="GO:0009055">
    <property type="term" value="F:electron transfer activity"/>
    <property type="evidence" value="ECO:0007669"/>
    <property type="project" value="UniProtKB-UniRule"/>
</dbReference>
<keyword evidence="4 14" id="KW-1003">Cell membrane</keyword>
<feature type="transmembrane region" description="Helical" evidence="15">
    <location>
        <begin position="137"/>
        <end position="157"/>
    </location>
</feature>
<dbReference type="AlphaFoldDB" id="A0A378LMX0"/>
<dbReference type="GO" id="GO:0015035">
    <property type="term" value="F:protein-disulfide reductase activity"/>
    <property type="evidence" value="ECO:0007669"/>
    <property type="project" value="UniProtKB-UniRule"/>
</dbReference>
<evidence type="ECO:0000256" key="8">
    <source>
        <dbReference type="ARBA" id="ARBA00022989"/>
    </source>
</evidence>
<evidence type="ECO:0000313" key="17">
    <source>
        <dbReference type="Proteomes" id="UP000255297"/>
    </source>
</evidence>
<organism evidence="16 17">
    <name type="scientific">Legionella wadsworthii</name>
    <dbReference type="NCBI Taxonomy" id="28088"/>
    <lineage>
        <taxon>Bacteria</taxon>
        <taxon>Pseudomonadati</taxon>
        <taxon>Pseudomonadota</taxon>
        <taxon>Gammaproteobacteria</taxon>
        <taxon>Legionellales</taxon>
        <taxon>Legionellaceae</taxon>
        <taxon>Legionella</taxon>
    </lineage>
</organism>
<feature type="topological domain" description="Cytoplasmic" evidence="14">
    <location>
        <begin position="159"/>
        <end position="168"/>
    </location>
</feature>
<accession>A0A378LMX0</accession>
<dbReference type="InterPro" id="IPR003752">
    <property type="entry name" value="DiS_bond_form_DsbB/BdbC"/>
</dbReference>
<evidence type="ECO:0000256" key="13">
    <source>
        <dbReference type="ARBA" id="ARBA00023284"/>
    </source>
</evidence>
<evidence type="ECO:0000256" key="5">
    <source>
        <dbReference type="ARBA" id="ARBA00022519"/>
    </source>
</evidence>
<reference evidence="16 17" key="1">
    <citation type="submission" date="2018-06" db="EMBL/GenBank/DDBJ databases">
        <authorList>
            <consortium name="Pathogen Informatics"/>
            <person name="Doyle S."/>
        </authorList>
    </citation>
    <scope>NUCLEOTIDE SEQUENCE [LARGE SCALE GENOMIC DNA]</scope>
    <source>
        <strain evidence="16 17">NCTC11532</strain>
    </source>
</reference>
<evidence type="ECO:0000256" key="3">
    <source>
        <dbReference type="ARBA" id="ARBA00022448"/>
    </source>
</evidence>
<evidence type="ECO:0000256" key="7">
    <source>
        <dbReference type="ARBA" id="ARBA00022982"/>
    </source>
</evidence>
<evidence type="ECO:0000313" key="16">
    <source>
        <dbReference type="EMBL" id="STY28093.1"/>
    </source>
</evidence>
<dbReference type="Proteomes" id="UP000255297">
    <property type="component" value="Unassembled WGS sequence"/>
</dbReference>
<keyword evidence="9 14" id="KW-0560">Oxidoreductase</keyword>
<evidence type="ECO:0000256" key="1">
    <source>
        <dbReference type="ARBA" id="ARBA00004429"/>
    </source>
</evidence>
<keyword evidence="5" id="KW-0997">Cell inner membrane</keyword>
<keyword evidence="11 14" id="KW-1015">Disulfide bond</keyword>
<dbReference type="OrthoDB" id="3711263at2"/>
<dbReference type="GO" id="GO:0005886">
    <property type="term" value="C:plasma membrane"/>
    <property type="evidence" value="ECO:0007669"/>
    <property type="project" value="UniProtKB-SubCell"/>
</dbReference>
<dbReference type="PANTHER" id="PTHR36570:SF3">
    <property type="entry name" value="DISULFIDE BOND FORMATION PROTEIN B"/>
    <property type="match status" value="1"/>
</dbReference>
<evidence type="ECO:0000256" key="15">
    <source>
        <dbReference type="SAM" id="Phobius"/>
    </source>
</evidence>
<evidence type="ECO:0000256" key="14">
    <source>
        <dbReference type="HAMAP-Rule" id="MF_00286"/>
    </source>
</evidence>
<dbReference type="Gene3D" id="1.20.1550.10">
    <property type="entry name" value="DsbB-like"/>
    <property type="match status" value="1"/>
</dbReference>
<keyword evidence="8 14" id="KW-1133">Transmembrane helix</keyword>
<keyword evidence="10 14" id="KW-0472">Membrane</keyword>
<feature type="topological domain" description="Periplasmic" evidence="14">
    <location>
        <begin position="27"/>
        <end position="44"/>
    </location>
</feature>
<evidence type="ECO:0000256" key="2">
    <source>
        <dbReference type="ARBA" id="ARBA00008823"/>
    </source>
</evidence>
<protein>
    <recommendedName>
        <fullName evidence="14">Disulfide bond formation protein B</fullName>
    </recommendedName>
    <alternativeName>
        <fullName evidence="14">Disulfide oxidoreductase</fullName>
    </alternativeName>
</protein>
<evidence type="ECO:0000256" key="9">
    <source>
        <dbReference type="ARBA" id="ARBA00023002"/>
    </source>
</evidence>
<dbReference type="PANTHER" id="PTHR36570">
    <property type="entry name" value="DISULFIDE BOND FORMATION PROTEIN B"/>
    <property type="match status" value="1"/>
</dbReference>
<gene>
    <name evidence="14 16" type="primary">dsbB</name>
    <name evidence="16" type="ORF">NCTC11532_00261</name>
</gene>
<keyword evidence="12 14" id="KW-0143">Chaperone</keyword>
<sequence>MKKMTYKKIQTFNAALTLFVLFASFYFQYVVGLNPCPLCMMQRICVFLLLGVMGISFQTLKRAHIVSLLQFFISCAGLFFALRQLWLQSLPASQAPACMPGLDVLIRYFPWQTVVKTLFWGSGDCAEVSWRMLGISMPGWCAMYFLFMAIMGIVLFWHTRLNTLRENF</sequence>
<evidence type="ECO:0000256" key="10">
    <source>
        <dbReference type="ARBA" id="ARBA00023136"/>
    </source>
</evidence>
<comment type="similarity">
    <text evidence="2 14">Belongs to the DsbB family.</text>
</comment>
<comment type="caution">
    <text evidence="14">Lacks conserved residue(s) required for the propagation of feature annotation.</text>
</comment>
<dbReference type="STRING" id="1122170.GCA_000701265_02416"/>
<feature type="transmembrane region" description="Helical" evidence="15">
    <location>
        <begin position="12"/>
        <end position="29"/>
    </location>
</feature>
<comment type="function">
    <text evidence="14">Required for disulfide bond formation in some periplasmic proteins. Acts by oxidizing the DsbA protein.</text>
</comment>
<feature type="transmembrane region" description="Helical" evidence="15">
    <location>
        <begin position="41"/>
        <end position="60"/>
    </location>
</feature>
<evidence type="ECO:0000256" key="4">
    <source>
        <dbReference type="ARBA" id="ARBA00022475"/>
    </source>
</evidence>
<name>A0A378LMX0_9GAMM</name>
<dbReference type="InterPro" id="IPR023380">
    <property type="entry name" value="DsbB-like_sf"/>
</dbReference>
<evidence type="ECO:0000256" key="11">
    <source>
        <dbReference type="ARBA" id="ARBA00023157"/>
    </source>
</evidence>
<dbReference type="Pfam" id="PF02600">
    <property type="entry name" value="DsbB"/>
    <property type="match status" value="1"/>
</dbReference>
<keyword evidence="13 14" id="KW-0676">Redox-active center</keyword>
<dbReference type="HAMAP" id="MF_00286">
    <property type="entry name" value="DsbB"/>
    <property type="match status" value="1"/>
</dbReference>
<comment type="subcellular location">
    <subcellularLocation>
        <location evidence="1">Cell inner membrane</location>
        <topology evidence="1">Multi-pass membrane protein</topology>
    </subcellularLocation>
    <subcellularLocation>
        <location evidence="14">Cell membrane</location>
        <topology evidence="14">Multi-pass membrane protein</topology>
    </subcellularLocation>
</comment>
<feature type="transmembrane region" description="Helical" evidence="15">
    <location>
        <begin position="67"/>
        <end position="86"/>
    </location>
</feature>
<keyword evidence="7 14" id="KW-0249">Electron transport</keyword>
<keyword evidence="6 14" id="KW-0812">Transmembrane</keyword>
<dbReference type="InterPro" id="IPR050183">
    <property type="entry name" value="DsbB"/>
</dbReference>
<evidence type="ECO:0000256" key="6">
    <source>
        <dbReference type="ARBA" id="ARBA00022692"/>
    </source>
</evidence>
<dbReference type="InterPro" id="IPR022920">
    <property type="entry name" value="Disulphide_bond_form_DsbB"/>
</dbReference>
<evidence type="ECO:0000256" key="12">
    <source>
        <dbReference type="ARBA" id="ARBA00023186"/>
    </source>
</evidence>
<dbReference type="GO" id="GO:0006457">
    <property type="term" value="P:protein folding"/>
    <property type="evidence" value="ECO:0007669"/>
    <property type="project" value="InterPro"/>
</dbReference>
<keyword evidence="17" id="KW-1185">Reference proteome</keyword>
<feature type="disulfide bond" description="Redox-active" evidence="14">
    <location>
        <begin position="36"/>
        <end position="39"/>
    </location>
</feature>
<feature type="topological domain" description="Cytoplasmic" evidence="14">
    <location>
        <begin position="1"/>
        <end position="9"/>
    </location>
</feature>
<dbReference type="SUPFAM" id="SSF158442">
    <property type="entry name" value="DsbB-like"/>
    <property type="match status" value="1"/>
</dbReference>